<evidence type="ECO:0000313" key="9">
    <source>
        <dbReference type="Proteomes" id="UP000003922"/>
    </source>
</evidence>
<dbReference type="InterPro" id="IPR029063">
    <property type="entry name" value="SAM-dependent_MTases_sf"/>
</dbReference>
<comment type="caution">
    <text evidence="8">The sequence shown here is derived from an EMBL/GenBank/DDBJ whole genome shotgun (WGS) entry which is preliminary data.</text>
</comment>
<dbReference type="SUPFAM" id="SSF53335">
    <property type="entry name" value="S-adenosyl-L-methionine-dependent methyltransferases"/>
    <property type="match status" value="1"/>
</dbReference>
<dbReference type="NCBIfam" id="TIGR00675">
    <property type="entry name" value="dcm"/>
    <property type="match status" value="1"/>
</dbReference>
<gene>
    <name evidence="8" type="ORF">CwatDRAFT_2014</name>
</gene>
<dbReference type="PANTHER" id="PTHR10629">
    <property type="entry name" value="CYTOSINE-SPECIFIC METHYLTRANSFERASE"/>
    <property type="match status" value="1"/>
</dbReference>
<dbReference type="Gene3D" id="3.90.120.10">
    <property type="entry name" value="DNA Methylase, subunit A, domain 2"/>
    <property type="match status" value="1"/>
</dbReference>
<evidence type="ECO:0000313" key="8">
    <source>
        <dbReference type="EMBL" id="EAM49271.1"/>
    </source>
</evidence>
<reference evidence="8" key="2">
    <citation type="submission" date="2005-06" db="EMBL/GenBank/DDBJ databases">
        <title>Sequencing of the draft genome and assembly of Crocosphaera watsonii WH 8501.</title>
        <authorList>
            <consortium name="US DOE Joint Genome Institute (JGI-PGF)"/>
            <person name="Copeland A."/>
            <person name="Lucas S."/>
            <person name="Lapidus A."/>
            <person name="Barry K."/>
            <person name="Detter C."/>
            <person name="Glavina T."/>
            <person name="Hammon N."/>
            <person name="Israni S."/>
            <person name="Pitluck S."/>
            <person name="Richardson P."/>
        </authorList>
    </citation>
    <scope>NUCLEOTIDE SEQUENCE [LARGE SCALE GENOMIC DNA]</scope>
    <source>
        <strain evidence="8">WH 8501</strain>
    </source>
</reference>
<evidence type="ECO:0000256" key="2">
    <source>
        <dbReference type="ARBA" id="ARBA00022679"/>
    </source>
</evidence>
<dbReference type="KEGG" id="cwa:CwatDRAFT_2014"/>
<dbReference type="PANTHER" id="PTHR10629:SF52">
    <property type="entry name" value="DNA (CYTOSINE-5)-METHYLTRANSFERASE 1"/>
    <property type="match status" value="1"/>
</dbReference>
<reference evidence="8" key="1">
    <citation type="submission" date="2004-02" db="EMBL/GenBank/DDBJ databases">
        <authorList>
            <consortium name="DOE Joint Genome Institute"/>
        </authorList>
    </citation>
    <scope>NUCLEOTIDE SEQUENCE [LARGE SCALE GENOMIC DNA]</scope>
    <source>
        <strain evidence="8">WH 8501</strain>
    </source>
</reference>
<dbReference type="AlphaFoldDB" id="Q4BZD9"/>
<dbReference type="GO" id="GO:0009307">
    <property type="term" value="P:DNA restriction-modification system"/>
    <property type="evidence" value="ECO:0007669"/>
    <property type="project" value="UniProtKB-KW"/>
</dbReference>
<sequence>MKKVTLEQASEILGIAPNIVRTWEKKKLIQGENNNNIRLFDLDLLKSVHNNLNGNNSGREFKVLQSTEKTEIKTIELFAGCGGMALGLENAGVRHELLVEVSKDCVNTLQKNRQNWTIFQEDVSNIDFQQYYGKIDIVSGGFPCQAFSYAGKCKGFEDTRGTLFFEFARCLAEVKPKIAIAENVRGLLSHQKGQTLEIILNTFKELGYDPYYEVISAQFLDVPQKRDRLIIIACRQDLSIIPIFPIKNNYTISLKDALKNCPTSPGVEYNERKKAIMSLVIPGGNWRNLPLEVQKDYMKNSFYKGGGRTGFAKRLSWDEPCLTITFSPAQTQTERCHPEELRPLNIREYARIQTFPND</sequence>
<dbReference type="EMBL" id="AADV02000080">
    <property type="protein sequence ID" value="EAM49271.1"/>
    <property type="molecule type" value="Genomic_DNA"/>
</dbReference>
<dbReference type="PROSITE" id="PS00094">
    <property type="entry name" value="C5_MTASE_1"/>
    <property type="match status" value="1"/>
</dbReference>
<dbReference type="InterPro" id="IPR018117">
    <property type="entry name" value="C5_DNA_meth_AS"/>
</dbReference>
<keyword evidence="2 5" id="KW-0808">Transferase</keyword>
<dbReference type="GO" id="GO:0003677">
    <property type="term" value="F:DNA binding"/>
    <property type="evidence" value="ECO:0007669"/>
    <property type="project" value="TreeGrafter"/>
</dbReference>
<keyword evidence="3 5" id="KW-0949">S-adenosyl-L-methionine</keyword>
<dbReference type="InterPro" id="IPR001525">
    <property type="entry name" value="C5_MeTfrase"/>
</dbReference>
<proteinExistence type="inferred from homology"/>
<dbReference type="GO" id="GO:0032259">
    <property type="term" value="P:methylation"/>
    <property type="evidence" value="ECO:0007669"/>
    <property type="project" value="UniProtKB-KW"/>
</dbReference>
<evidence type="ECO:0000256" key="4">
    <source>
        <dbReference type="ARBA" id="ARBA00022747"/>
    </source>
</evidence>
<dbReference type="REBASE" id="16685">
    <property type="entry name" value="M.CwaWHORF2014P"/>
</dbReference>
<evidence type="ECO:0000256" key="7">
    <source>
        <dbReference type="RuleBase" id="RU000417"/>
    </source>
</evidence>
<comment type="similarity">
    <text evidence="5 6">Belongs to the class I-like SAM-binding methyltransferase superfamily. C5-methyltransferase family.</text>
</comment>
<protein>
    <recommendedName>
        <fullName evidence="7">Cytosine-specific methyltransferase</fullName>
        <ecNumber evidence="7">2.1.1.37</ecNumber>
    </recommendedName>
</protein>
<dbReference type="CDD" id="cd00315">
    <property type="entry name" value="Cyt_C5_DNA_methylase"/>
    <property type="match status" value="1"/>
</dbReference>
<evidence type="ECO:0000256" key="1">
    <source>
        <dbReference type="ARBA" id="ARBA00022603"/>
    </source>
</evidence>
<reference evidence="8" key="3">
    <citation type="submission" date="2016-12" db="EMBL/GenBank/DDBJ databases">
        <title>Annotation of the draft genome assembly of Crocosphaera watsonii WH 8501.</title>
        <authorList>
            <consortium name="US DOE Joint Genome Institute (JGI-ORNL)"/>
            <person name="Larimer F."/>
            <person name="Land M."/>
        </authorList>
    </citation>
    <scope>NUCLEOTIDE SEQUENCE</scope>
    <source>
        <strain evidence="8">WH 8501</strain>
    </source>
</reference>
<organism evidence="8 9">
    <name type="scientific">Crocosphaera watsonii WH 8501</name>
    <dbReference type="NCBI Taxonomy" id="165597"/>
    <lineage>
        <taxon>Bacteria</taxon>
        <taxon>Bacillati</taxon>
        <taxon>Cyanobacteriota</taxon>
        <taxon>Cyanophyceae</taxon>
        <taxon>Oscillatoriophycideae</taxon>
        <taxon>Chroococcales</taxon>
        <taxon>Aphanothecaceae</taxon>
        <taxon>Crocosphaera</taxon>
    </lineage>
</organism>
<feature type="active site" evidence="5">
    <location>
        <position position="144"/>
    </location>
</feature>
<dbReference type="GO" id="GO:0003886">
    <property type="term" value="F:DNA (cytosine-5-)-methyltransferase activity"/>
    <property type="evidence" value="ECO:0007669"/>
    <property type="project" value="UniProtKB-EC"/>
</dbReference>
<dbReference type="Proteomes" id="UP000003922">
    <property type="component" value="Unassembled WGS sequence"/>
</dbReference>
<evidence type="ECO:0000256" key="6">
    <source>
        <dbReference type="RuleBase" id="RU000416"/>
    </source>
</evidence>
<evidence type="ECO:0000256" key="5">
    <source>
        <dbReference type="PROSITE-ProRule" id="PRU01016"/>
    </source>
</evidence>
<dbReference type="Pfam" id="PF00145">
    <property type="entry name" value="DNA_methylase"/>
    <property type="match status" value="1"/>
</dbReference>
<dbReference type="Gene3D" id="3.40.50.150">
    <property type="entry name" value="Vaccinia Virus protein VP39"/>
    <property type="match status" value="1"/>
</dbReference>
<dbReference type="PROSITE" id="PS51679">
    <property type="entry name" value="SAM_MT_C5"/>
    <property type="match status" value="1"/>
</dbReference>
<keyword evidence="9" id="KW-1185">Reference proteome</keyword>
<keyword evidence="1 5" id="KW-0489">Methyltransferase</keyword>
<accession>Q4BZD9</accession>
<name>Q4BZD9_CROWT</name>
<evidence type="ECO:0000256" key="3">
    <source>
        <dbReference type="ARBA" id="ARBA00022691"/>
    </source>
</evidence>
<dbReference type="EC" id="2.1.1.37" evidence="7"/>
<comment type="catalytic activity">
    <reaction evidence="7">
        <text>a 2'-deoxycytidine in DNA + S-adenosyl-L-methionine = a 5-methyl-2'-deoxycytidine in DNA + S-adenosyl-L-homocysteine + H(+)</text>
        <dbReference type="Rhea" id="RHEA:13681"/>
        <dbReference type="Rhea" id="RHEA-COMP:11369"/>
        <dbReference type="Rhea" id="RHEA-COMP:11370"/>
        <dbReference type="ChEBI" id="CHEBI:15378"/>
        <dbReference type="ChEBI" id="CHEBI:57856"/>
        <dbReference type="ChEBI" id="CHEBI:59789"/>
        <dbReference type="ChEBI" id="CHEBI:85452"/>
        <dbReference type="ChEBI" id="CHEBI:85454"/>
        <dbReference type="EC" id="2.1.1.37"/>
    </reaction>
</comment>
<dbReference type="GO" id="GO:0044027">
    <property type="term" value="P:negative regulation of gene expression via chromosomal CpG island methylation"/>
    <property type="evidence" value="ECO:0007669"/>
    <property type="project" value="TreeGrafter"/>
</dbReference>
<keyword evidence="4" id="KW-0680">Restriction system</keyword>
<dbReference type="PRINTS" id="PR00105">
    <property type="entry name" value="C5METTRFRASE"/>
</dbReference>
<dbReference type="InterPro" id="IPR050390">
    <property type="entry name" value="C5-Methyltransferase"/>
</dbReference>